<protein>
    <submittedName>
        <fullName evidence="2">AGAP012152-PA-like protein</fullName>
    </submittedName>
    <submittedName>
        <fullName evidence="3">F-box domain-containing protein</fullName>
    </submittedName>
</protein>
<organism evidence="2">
    <name type="scientific">Anopheles sinensis</name>
    <name type="common">Mosquito</name>
    <dbReference type="NCBI Taxonomy" id="74873"/>
    <lineage>
        <taxon>Eukaryota</taxon>
        <taxon>Metazoa</taxon>
        <taxon>Ecdysozoa</taxon>
        <taxon>Arthropoda</taxon>
        <taxon>Hexapoda</taxon>
        <taxon>Insecta</taxon>
        <taxon>Pterygota</taxon>
        <taxon>Neoptera</taxon>
        <taxon>Endopterygota</taxon>
        <taxon>Diptera</taxon>
        <taxon>Nematocera</taxon>
        <taxon>Culicoidea</taxon>
        <taxon>Culicidae</taxon>
        <taxon>Anophelinae</taxon>
        <taxon>Anopheles</taxon>
    </lineage>
</organism>
<dbReference type="Proteomes" id="UP000030765">
    <property type="component" value="Unassembled WGS sequence"/>
</dbReference>
<reference evidence="3" key="2">
    <citation type="submission" date="2020-05" db="UniProtKB">
        <authorList>
            <consortium name="EnsemblMetazoa"/>
        </authorList>
    </citation>
    <scope>IDENTIFICATION</scope>
</reference>
<dbReference type="InterPro" id="IPR001810">
    <property type="entry name" value="F-box_dom"/>
</dbReference>
<dbReference type="PROSITE" id="PS50181">
    <property type="entry name" value="FBOX"/>
    <property type="match status" value="1"/>
</dbReference>
<dbReference type="InterPro" id="IPR032675">
    <property type="entry name" value="LRR_dom_sf"/>
</dbReference>
<reference evidence="2 4" key="1">
    <citation type="journal article" date="2014" name="BMC Genomics">
        <title>Genome sequence of Anopheles sinensis provides insight into genetics basis of mosquito competence for malaria parasites.</title>
        <authorList>
            <person name="Zhou D."/>
            <person name="Zhang D."/>
            <person name="Ding G."/>
            <person name="Shi L."/>
            <person name="Hou Q."/>
            <person name="Ye Y."/>
            <person name="Xu Y."/>
            <person name="Zhou H."/>
            <person name="Xiong C."/>
            <person name="Li S."/>
            <person name="Yu J."/>
            <person name="Hong S."/>
            <person name="Yu X."/>
            <person name="Zou P."/>
            <person name="Chen C."/>
            <person name="Chang X."/>
            <person name="Wang W."/>
            <person name="Lv Y."/>
            <person name="Sun Y."/>
            <person name="Ma L."/>
            <person name="Shen B."/>
            <person name="Zhu C."/>
        </authorList>
    </citation>
    <scope>NUCLEOTIDE SEQUENCE [LARGE SCALE GENOMIC DNA]</scope>
</reference>
<dbReference type="Gene3D" id="3.80.10.10">
    <property type="entry name" value="Ribonuclease Inhibitor"/>
    <property type="match status" value="1"/>
</dbReference>
<name>A0A084WM37_ANOSI</name>
<evidence type="ECO:0000313" key="4">
    <source>
        <dbReference type="Proteomes" id="UP000030765"/>
    </source>
</evidence>
<evidence type="ECO:0000313" key="3">
    <source>
        <dbReference type="EnsemblMetazoa" id="ASIC019331-PA"/>
    </source>
</evidence>
<dbReference type="Gene3D" id="1.20.1280.50">
    <property type="match status" value="1"/>
</dbReference>
<sequence>MNLNYFPNEVLCRIFDYLPWKDRQRVSLVCCRWNDIINSDHYIRHQKLVLYNYNKARFFSGVRVELLNRQKHIELNSNAMLDTEEVLQTIGESFGGGEALVSSLSFVLRSEHRVAFGLVLENLPNLVHLKELNISANGALRKGVRIDSARLEKLNISFYQNSRCTLHTPNLHTLHLTVRYRSEMELLRTISGQLVELQVSFISKDHVAKLFDCDCKSLKRLSISLRNDKYIPYSVSPVLLRPLDKEGLFARTIVGLESLEVVDVCHIFDIDFLQMFIYAKSLKTLVINYIRLTVEVNQLINGFQQLKNLNLEGCPKADEPKELHLPALETLVVPYKHLSLFESELKLLTTLYYSNATKNQCQFIKQIARAFPSLSFLCLQNFDNELDSNAFSNLTLLTKLRTLVIKDMSVASKIFTNCPNVPHLERLVTDTIVSEVSMLDAIPARFPALLSFVIDNCFLYLIPSESGKHHMTFDGLRRLMPHCCVSTKDSTIFTEKDGHM</sequence>
<dbReference type="VEuPathDB" id="VectorBase:ASIC019331"/>
<evidence type="ECO:0000313" key="2">
    <source>
        <dbReference type="EMBL" id="KFB51281.1"/>
    </source>
</evidence>
<dbReference type="Pfam" id="PF12937">
    <property type="entry name" value="F-box-like"/>
    <property type="match status" value="1"/>
</dbReference>
<gene>
    <name evidence="2" type="ORF">ZHAS_00019331</name>
</gene>
<dbReference type="OMA" id="YLPWKDR"/>
<evidence type="ECO:0000259" key="1">
    <source>
        <dbReference type="PROSITE" id="PS50181"/>
    </source>
</evidence>
<proteinExistence type="predicted"/>
<dbReference type="OrthoDB" id="1470711at2759"/>
<keyword evidence="4" id="KW-1185">Reference proteome</keyword>
<dbReference type="AlphaFoldDB" id="A0A084WM37"/>
<dbReference type="VEuPathDB" id="VectorBase:ASIS018256"/>
<dbReference type="SMART" id="SM00256">
    <property type="entry name" value="FBOX"/>
    <property type="match status" value="1"/>
</dbReference>
<dbReference type="SUPFAM" id="SSF52058">
    <property type="entry name" value="L domain-like"/>
    <property type="match status" value="2"/>
</dbReference>
<dbReference type="EnsemblMetazoa" id="ASIC019331-RA">
    <property type="protein sequence ID" value="ASIC019331-PA"/>
    <property type="gene ID" value="ASIC019331"/>
</dbReference>
<accession>A0A084WM37</accession>
<dbReference type="EMBL" id="KE525351">
    <property type="protein sequence ID" value="KFB51281.1"/>
    <property type="molecule type" value="Genomic_DNA"/>
</dbReference>
<dbReference type="EMBL" id="ATLV01024373">
    <property type="status" value="NOT_ANNOTATED_CDS"/>
    <property type="molecule type" value="Genomic_DNA"/>
</dbReference>
<feature type="domain" description="F-box" evidence="1">
    <location>
        <begin position="1"/>
        <end position="46"/>
    </location>
</feature>